<evidence type="ECO:0000256" key="5">
    <source>
        <dbReference type="ARBA" id="ARBA00022741"/>
    </source>
</evidence>
<dbReference type="Gene3D" id="1.10.287.130">
    <property type="match status" value="1"/>
</dbReference>
<keyword evidence="4" id="KW-0808">Transferase</keyword>
<keyword evidence="5" id="KW-0547">Nucleotide-binding</keyword>
<evidence type="ECO:0000256" key="8">
    <source>
        <dbReference type="ARBA" id="ARBA00023012"/>
    </source>
</evidence>
<dbReference type="InterPro" id="IPR050736">
    <property type="entry name" value="Sensor_HK_Regulatory"/>
</dbReference>
<dbReference type="OrthoDB" id="9815750at2"/>
<dbReference type="SUPFAM" id="SSF55874">
    <property type="entry name" value="ATPase domain of HSP90 chaperone/DNA topoisomerase II/histidine kinase"/>
    <property type="match status" value="1"/>
</dbReference>
<dbReference type="InterPro" id="IPR004358">
    <property type="entry name" value="Sig_transdc_His_kin-like_C"/>
</dbReference>
<evidence type="ECO:0000256" key="4">
    <source>
        <dbReference type="ARBA" id="ARBA00022679"/>
    </source>
</evidence>
<gene>
    <name evidence="10" type="ORF">CBW46_008270</name>
</gene>
<dbReference type="Pfam" id="PF02518">
    <property type="entry name" value="HATPase_c"/>
    <property type="match status" value="1"/>
</dbReference>
<dbReference type="CDD" id="cd00082">
    <property type="entry name" value="HisKA"/>
    <property type="match status" value="1"/>
</dbReference>
<evidence type="ECO:0000256" key="6">
    <source>
        <dbReference type="ARBA" id="ARBA00022777"/>
    </source>
</evidence>
<reference evidence="10" key="1">
    <citation type="submission" date="2018-06" db="EMBL/GenBank/DDBJ databases">
        <title>Paenibacillus xerothermodurans sp. nov. an extremely dry heat resistant spore forming bacterium isolated from the soil of Cape Canaveral, Florida.</title>
        <authorList>
            <person name="Seuylemezian A."/>
            <person name="Kaur N."/>
            <person name="Patil P."/>
            <person name="Patil P."/>
            <person name="Mayilraj S."/>
            <person name="Vaishampayan P."/>
        </authorList>
    </citation>
    <scope>NUCLEOTIDE SEQUENCE [LARGE SCALE GENOMIC DNA]</scope>
    <source>
        <strain evidence="10">ATCC 27380</strain>
    </source>
</reference>
<evidence type="ECO:0000313" key="10">
    <source>
        <dbReference type="EMBL" id="PZE21345.1"/>
    </source>
</evidence>
<name>A0A2W1NPC6_PAEXE</name>
<evidence type="ECO:0000259" key="9">
    <source>
        <dbReference type="PROSITE" id="PS50109"/>
    </source>
</evidence>
<evidence type="ECO:0000256" key="7">
    <source>
        <dbReference type="ARBA" id="ARBA00022840"/>
    </source>
</evidence>
<dbReference type="InterPro" id="IPR036890">
    <property type="entry name" value="HATPase_C_sf"/>
</dbReference>
<dbReference type="GO" id="GO:0005524">
    <property type="term" value="F:ATP binding"/>
    <property type="evidence" value="ECO:0007669"/>
    <property type="project" value="UniProtKB-KW"/>
</dbReference>
<dbReference type="AlphaFoldDB" id="A0A2W1NPC6"/>
<evidence type="ECO:0000256" key="2">
    <source>
        <dbReference type="ARBA" id="ARBA00012438"/>
    </source>
</evidence>
<keyword evidence="3" id="KW-0597">Phosphoprotein</keyword>
<dbReference type="SMART" id="SM00387">
    <property type="entry name" value="HATPase_c"/>
    <property type="match status" value="1"/>
</dbReference>
<dbReference type="Proteomes" id="UP000214746">
    <property type="component" value="Unassembled WGS sequence"/>
</dbReference>
<dbReference type="RefSeq" id="WP_089199541.1">
    <property type="nucleotide sequence ID" value="NZ_NHRJ02000003.1"/>
</dbReference>
<dbReference type="PRINTS" id="PR00344">
    <property type="entry name" value="BCTRLSENSOR"/>
</dbReference>
<evidence type="ECO:0000256" key="3">
    <source>
        <dbReference type="ARBA" id="ARBA00022553"/>
    </source>
</evidence>
<accession>A0A2W1NPC6</accession>
<evidence type="ECO:0000256" key="1">
    <source>
        <dbReference type="ARBA" id="ARBA00000085"/>
    </source>
</evidence>
<keyword evidence="7" id="KW-0067">ATP-binding</keyword>
<dbReference type="InterPro" id="IPR005467">
    <property type="entry name" value="His_kinase_dom"/>
</dbReference>
<dbReference type="InterPro" id="IPR003594">
    <property type="entry name" value="HATPase_dom"/>
</dbReference>
<sequence length="374" mass="42744">MENDPLIAQFREMRHEFVSTWLSNVSERLPDRFDTIELYQQGTAYFTYITDLHIPAELHPALHSAVNWYIQSDQKEIQYFQIMYSSHSWRRALLEVGELWLTVSLLKQLFARIDYFEMEVCRSFRQHEVVRFKQRDVAMDELHEDRMNLVGKMAASMAHEIRNPLTSIKGFLKLLRSGIQNKVVDKPLKYLDFIEHECDNIHMQVTGFLSFSKKPIMEEELVSISVKQVLEHNLSLLGPRLINENVDLTLSVPAETTLLVQKLAIQQVLSNLLNNGIDALTALKSERKIHISAYEDANHVYIEVSNNGPRIPAALQKTIFNPFVTDKANGTGLGLAICKQIMAKNHGDISFTSNDTETSFLLTFAKTESGVCAS</sequence>
<keyword evidence="6 10" id="KW-0418">Kinase</keyword>
<dbReference type="Pfam" id="PF00512">
    <property type="entry name" value="HisKA"/>
    <property type="match status" value="1"/>
</dbReference>
<dbReference type="EC" id="2.7.13.3" evidence="2"/>
<keyword evidence="8" id="KW-0902">Two-component regulatory system</keyword>
<feature type="domain" description="Histidine kinase" evidence="9">
    <location>
        <begin position="156"/>
        <end position="368"/>
    </location>
</feature>
<comment type="catalytic activity">
    <reaction evidence="1">
        <text>ATP + protein L-histidine = ADP + protein N-phospho-L-histidine.</text>
        <dbReference type="EC" id="2.7.13.3"/>
    </reaction>
</comment>
<dbReference type="InterPro" id="IPR003661">
    <property type="entry name" value="HisK_dim/P_dom"/>
</dbReference>
<dbReference type="EMBL" id="NHRJ02000003">
    <property type="protein sequence ID" value="PZE21345.1"/>
    <property type="molecule type" value="Genomic_DNA"/>
</dbReference>
<proteinExistence type="predicted"/>
<protein>
    <recommendedName>
        <fullName evidence="2">histidine kinase</fullName>
        <ecNumber evidence="2">2.7.13.3</ecNumber>
    </recommendedName>
</protein>
<dbReference type="SMART" id="SM00388">
    <property type="entry name" value="HisKA"/>
    <property type="match status" value="1"/>
</dbReference>
<comment type="caution">
    <text evidence="10">The sequence shown here is derived from an EMBL/GenBank/DDBJ whole genome shotgun (WGS) entry which is preliminary data.</text>
</comment>
<dbReference type="GO" id="GO:0000155">
    <property type="term" value="F:phosphorelay sensor kinase activity"/>
    <property type="evidence" value="ECO:0007669"/>
    <property type="project" value="InterPro"/>
</dbReference>
<evidence type="ECO:0000313" key="11">
    <source>
        <dbReference type="Proteomes" id="UP000214746"/>
    </source>
</evidence>
<dbReference type="PROSITE" id="PS50109">
    <property type="entry name" value="HIS_KIN"/>
    <property type="match status" value="1"/>
</dbReference>
<dbReference type="Gene3D" id="3.30.565.10">
    <property type="entry name" value="Histidine kinase-like ATPase, C-terminal domain"/>
    <property type="match status" value="1"/>
</dbReference>
<dbReference type="InterPro" id="IPR036097">
    <property type="entry name" value="HisK_dim/P_sf"/>
</dbReference>
<dbReference type="PANTHER" id="PTHR43711:SF26">
    <property type="entry name" value="SENSOR HISTIDINE KINASE RCSC"/>
    <property type="match status" value="1"/>
</dbReference>
<organism evidence="10 11">
    <name type="scientific">Paenibacillus xerothermodurans</name>
    <dbReference type="NCBI Taxonomy" id="1977292"/>
    <lineage>
        <taxon>Bacteria</taxon>
        <taxon>Bacillati</taxon>
        <taxon>Bacillota</taxon>
        <taxon>Bacilli</taxon>
        <taxon>Bacillales</taxon>
        <taxon>Paenibacillaceae</taxon>
        <taxon>Paenibacillus</taxon>
    </lineage>
</organism>
<dbReference type="SUPFAM" id="SSF47384">
    <property type="entry name" value="Homodimeric domain of signal transducing histidine kinase"/>
    <property type="match status" value="1"/>
</dbReference>
<dbReference type="PANTHER" id="PTHR43711">
    <property type="entry name" value="TWO-COMPONENT HISTIDINE KINASE"/>
    <property type="match status" value="1"/>
</dbReference>
<keyword evidence="11" id="KW-1185">Reference proteome</keyword>